<feature type="domain" description="RRM" evidence="5">
    <location>
        <begin position="213"/>
        <end position="291"/>
    </location>
</feature>
<gene>
    <name evidence="6" type="ORF">BLNAU_712</name>
</gene>
<comment type="caution">
    <text evidence="6">The sequence shown here is derived from an EMBL/GenBank/DDBJ whole genome shotgun (WGS) entry which is preliminary data.</text>
</comment>
<accession>A0ABQ9YK99</accession>
<dbReference type="Pfam" id="PF00076">
    <property type="entry name" value="RRM_1"/>
    <property type="match status" value="3"/>
</dbReference>
<dbReference type="SMART" id="SM00360">
    <property type="entry name" value="RRM"/>
    <property type="match status" value="3"/>
</dbReference>
<dbReference type="InterPro" id="IPR000504">
    <property type="entry name" value="RRM_dom"/>
</dbReference>
<evidence type="ECO:0000256" key="1">
    <source>
        <dbReference type="ARBA" id="ARBA00022737"/>
    </source>
</evidence>
<proteinExistence type="predicted"/>
<dbReference type="PANTHER" id="PTHR48025:SF1">
    <property type="entry name" value="RRM DOMAIN-CONTAINING PROTEIN"/>
    <property type="match status" value="1"/>
</dbReference>
<dbReference type="SUPFAM" id="SSF54928">
    <property type="entry name" value="RNA-binding domain, RBD"/>
    <property type="match status" value="2"/>
</dbReference>
<keyword evidence="1" id="KW-0677">Repeat</keyword>
<dbReference type="PANTHER" id="PTHR48025">
    <property type="entry name" value="OS02G0815200 PROTEIN"/>
    <property type="match status" value="1"/>
</dbReference>
<reference evidence="6 7" key="1">
    <citation type="journal article" date="2022" name="bioRxiv">
        <title>Genomics of Preaxostyla Flagellates Illuminates Evolutionary Transitions and the Path Towards Mitochondrial Loss.</title>
        <authorList>
            <person name="Novak L.V.F."/>
            <person name="Treitli S.C."/>
            <person name="Pyrih J."/>
            <person name="Halakuc P."/>
            <person name="Pipaliya S.V."/>
            <person name="Vacek V."/>
            <person name="Brzon O."/>
            <person name="Soukal P."/>
            <person name="Eme L."/>
            <person name="Dacks J.B."/>
            <person name="Karnkowska A."/>
            <person name="Elias M."/>
            <person name="Hampl V."/>
        </authorList>
    </citation>
    <scope>NUCLEOTIDE SEQUENCE [LARGE SCALE GENOMIC DNA]</scope>
    <source>
        <strain evidence="6">NAU3</strain>
        <tissue evidence="6">Gut</tissue>
    </source>
</reference>
<evidence type="ECO:0000256" key="2">
    <source>
        <dbReference type="ARBA" id="ARBA00022884"/>
    </source>
</evidence>
<dbReference type="InterPro" id="IPR050502">
    <property type="entry name" value="Euk_RNA-bind_prot"/>
</dbReference>
<sequence>MEPVQTSSESSFEDIEYDPERNLIVRQLPQDAREEDFQKLFKAIGETHNCRVIYDRNSGLCRGFGFVTYFDKECAKRAVENLNGHQFGTRRISVEYRKDPPKDQAANLRVIGIPSTASLADVHSLFSQYGTVTTESIQHSPDGSSPSAYIVSMVSKRDAEKAMGALNGSQPFGQTLSITLEPIPNQQNQRNRQGMGQQRAIIRQPSMNPAERNTLFVHGLQPDTTEQFMTDLFSTFGQVIDVLVMRDKITSRCKGYGFVTFDDRAQAQVAVDELNGKELNGKRLQVSFKSAKPERSAPTFQRGQGVMKVPPQMLGPNSQFQQPLIHQQPAWRQNDPSLQYSQPIYAQPPPQPQYANQQAPYAQPQPMQSYQPIMQGPPQNYQFQPQQQPQQGMFFDGYAGQGNMGY</sequence>
<dbReference type="InterPro" id="IPR012677">
    <property type="entry name" value="Nucleotide-bd_a/b_plait_sf"/>
</dbReference>
<dbReference type="InterPro" id="IPR035979">
    <property type="entry name" value="RBD_domain_sf"/>
</dbReference>
<feature type="region of interest" description="Disordered" evidence="4">
    <location>
        <begin position="340"/>
        <end position="387"/>
    </location>
</feature>
<dbReference type="SMART" id="SM00361">
    <property type="entry name" value="RRM_1"/>
    <property type="match status" value="2"/>
</dbReference>
<dbReference type="InterPro" id="IPR002343">
    <property type="entry name" value="Hud_Sxl_RNA"/>
</dbReference>
<protein>
    <submittedName>
        <fullName evidence="6">Polyadenylate-binding protein</fullName>
    </submittedName>
</protein>
<evidence type="ECO:0000313" key="7">
    <source>
        <dbReference type="Proteomes" id="UP001281761"/>
    </source>
</evidence>
<keyword evidence="7" id="KW-1185">Reference proteome</keyword>
<name>A0ABQ9YK99_9EUKA</name>
<feature type="domain" description="RRM" evidence="5">
    <location>
        <begin position="106"/>
        <end position="183"/>
    </location>
</feature>
<feature type="compositionally biased region" description="Low complexity" evidence="4">
    <location>
        <begin position="353"/>
        <end position="387"/>
    </location>
</feature>
<dbReference type="Gene3D" id="3.30.70.330">
    <property type="match status" value="3"/>
</dbReference>
<dbReference type="InterPro" id="IPR003954">
    <property type="entry name" value="RRM_euk-type"/>
</dbReference>
<dbReference type="PROSITE" id="PS50102">
    <property type="entry name" value="RRM"/>
    <property type="match status" value="3"/>
</dbReference>
<keyword evidence="2 3" id="KW-0694">RNA-binding</keyword>
<feature type="domain" description="RRM" evidence="5">
    <location>
        <begin position="21"/>
        <end position="99"/>
    </location>
</feature>
<dbReference type="PRINTS" id="PR00961">
    <property type="entry name" value="HUDSXLRNA"/>
</dbReference>
<evidence type="ECO:0000256" key="3">
    <source>
        <dbReference type="PROSITE-ProRule" id="PRU00176"/>
    </source>
</evidence>
<evidence type="ECO:0000313" key="6">
    <source>
        <dbReference type="EMBL" id="KAK2964181.1"/>
    </source>
</evidence>
<dbReference type="EMBL" id="JARBJD010000003">
    <property type="protein sequence ID" value="KAK2964181.1"/>
    <property type="molecule type" value="Genomic_DNA"/>
</dbReference>
<evidence type="ECO:0000259" key="5">
    <source>
        <dbReference type="PROSITE" id="PS50102"/>
    </source>
</evidence>
<dbReference type="CDD" id="cd00590">
    <property type="entry name" value="RRM_SF"/>
    <property type="match status" value="1"/>
</dbReference>
<organism evidence="6 7">
    <name type="scientific">Blattamonas nauphoetae</name>
    <dbReference type="NCBI Taxonomy" id="2049346"/>
    <lineage>
        <taxon>Eukaryota</taxon>
        <taxon>Metamonada</taxon>
        <taxon>Preaxostyla</taxon>
        <taxon>Oxymonadida</taxon>
        <taxon>Blattamonas</taxon>
    </lineage>
</organism>
<dbReference type="Proteomes" id="UP001281761">
    <property type="component" value="Unassembled WGS sequence"/>
</dbReference>
<evidence type="ECO:0000256" key="4">
    <source>
        <dbReference type="SAM" id="MobiDB-lite"/>
    </source>
</evidence>